<protein>
    <recommendedName>
        <fullName evidence="1">Fido domain-containing protein</fullName>
    </recommendedName>
</protein>
<reference evidence="2 3" key="1">
    <citation type="journal article" date="2016" name="Nat. Commun.">
        <title>Thousands of microbial genomes shed light on interconnected biogeochemical processes in an aquifer system.</title>
        <authorList>
            <person name="Anantharaman K."/>
            <person name="Brown C.T."/>
            <person name="Hug L.A."/>
            <person name="Sharon I."/>
            <person name="Castelle C.J."/>
            <person name="Probst A.J."/>
            <person name="Thomas B.C."/>
            <person name="Singh A."/>
            <person name="Wilkins M.J."/>
            <person name="Karaoz U."/>
            <person name="Brodie E.L."/>
            <person name="Williams K.H."/>
            <person name="Hubbard S.S."/>
            <person name="Banfield J.F."/>
        </authorList>
    </citation>
    <scope>NUCLEOTIDE SEQUENCE [LARGE SCALE GENOMIC DNA]</scope>
</reference>
<dbReference type="PIRSF" id="PIRSF018297">
    <property type="entry name" value="Doc"/>
    <property type="match status" value="1"/>
</dbReference>
<dbReference type="Gene3D" id="1.20.120.1870">
    <property type="entry name" value="Fic/DOC protein, Fido domain"/>
    <property type="match status" value="1"/>
</dbReference>
<sequence>MRYLLPEEILQIHSIVIDESGGSHGVRERDPITALEHLPRQQAYGKELYPSVFLKAAVYVRNIVFSHPFMDGNKRTAMAAGSVFLELNGYRIIVKKGGVEAFALEIIEKHHDLPAIAAWLEENSSRIVRKEK</sequence>
<dbReference type="PANTHER" id="PTHR39426:SF1">
    <property type="entry name" value="HOMOLOGY TO DEATH-ON-CURING PROTEIN OF PHAGE P1"/>
    <property type="match status" value="1"/>
</dbReference>
<name>A0A1F6DB83_9BACT</name>
<dbReference type="InterPro" id="IPR053737">
    <property type="entry name" value="Type_II_TA_Toxin"/>
</dbReference>
<evidence type="ECO:0000313" key="3">
    <source>
        <dbReference type="Proteomes" id="UP000176377"/>
    </source>
</evidence>
<dbReference type="EMBL" id="MFLA01000031">
    <property type="protein sequence ID" value="OGG58679.1"/>
    <property type="molecule type" value="Genomic_DNA"/>
</dbReference>
<evidence type="ECO:0000313" key="2">
    <source>
        <dbReference type="EMBL" id="OGG58679.1"/>
    </source>
</evidence>
<dbReference type="InterPro" id="IPR006440">
    <property type="entry name" value="Doc"/>
</dbReference>
<dbReference type="SUPFAM" id="SSF140931">
    <property type="entry name" value="Fic-like"/>
    <property type="match status" value="1"/>
</dbReference>
<dbReference type="InterPro" id="IPR003812">
    <property type="entry name" value="Fido"/>
</dbReference>
<evidence type="ECO:0000259" key="1">
    <source>
        <dbReference type="PROSITE" id="PS51459"/>
    </source>
</evidence>
<dbReference type="AlphaFoldDB" id="A0A1F6DB83"/>
<dbReference type="PROSITE" id="PS51459">
    <property type="entry name" value="FIDO"/>
    <property type="match status" value="1"/>
</dbReference>
<organism evidence="2 3">
    <name type="scientific">Candidatus Kaiserbacteria bacterium RIFCSPHIGHO2_01_FULL_56_24</name>
    <dbReference type="NCBI Taxonomy" id="1798487"/>
    <lineage>
        <taxon>Bacteria</taxon>
        <taxon>Candidatus Kaiseribacteriota</taxon>
    </lineage>
</organism>
<comment type="caution">
    <text evidence="2">The sequence shown here is derived from an EMBL/GenBank/DDBJ whole genome shotgun (WGS) entry which is preliminary data.</text>
</comment>
<accession>A0A1F6DB83</accession>
<dbReference type="Proteomes" id="UP000176377">
    <property type="component" value="Unassembled WGS sequence"/>
</dbReference>
<dbReference type="GO" id="GO:0016301">
    <property type="term" value="F:kinase activity"/>
    <property type="evidence" value="ECO:0007669"/>
    <property type="project" value="InterPro"/>
</dbReference>
<dbReference type="InterPro" id="IPR036597">
    <property type="entry name" value="Fido-like_dom_sf"/>
</dbReference>
<dbReference type="PANTHER" id="PTHR39426">
    <property type="entry name" value="HOMOLOGY TO DEATH-ON-CURING PROTEIN OF PHAGE P1"/>
    <property type="match status" value="1"/>
</dbReference>
<dbReference type="Pfam" id="PF02661">
    <property type="entry name" value="Fic"/>
    <property type="match status" value="1"/>
</dbReference>
<dbReference type="NCBIfam" id="TIGR01550">
    <property type="entry name" value="DOC_P1"/>
    <property type="match status" value="1"/>
</dbReference>
<feature type="domain" description="Fido" evidence="1">
    <location>
        <begin position="4"/>
        <end position="122"/>
    </location>
</feature>
<gene>
    <name evidence="2" type="ORF">A2765_03325</name>
</gene>
<proteinExistence type="predicted"/>